<sequence length="64" mass="7725">MAFCQINAIMCMVLGLSIKLKRFLCNKSKRFYIYKQIIIPVQALQDYFGTKDRMRWDGMRWNVE</sequence>
<dbReference type="EMBL" id="KQ988707">
    <property type="protein sequence ID" value="KZV55350.1"/>
    <property type="molecule type" value="Genomic_DNA"/>
</dbReference>
<proteinExistence type="predicted"/>
<name>A0A2Z7D8F8_9LAMI</name>
<protein>
    <submittedName>
        <fullName evidence="1">Uncharacterized protein</fullName>
    </submittedName>
</protein>
<reference evidence="1 2" key="1">
    <citation type="journal article" date="2015" name="Proc. Natl. Acad. Sci. U.S.A.">
        <title>The resurrection genome of Boea hygrometrica: A blueprint for survival of dehydration.</title>
        <authorList>
            <person name="Xiao L."/>
            <person name="Yang G."/>
            <person name="Zhang L."/>
            <person name="Yang X."/>
            <person name="Zhao S."/>
            <person name="Ji Z."/>
            <person name="Zhou Q."/>
            <person name="Hu M."/>
            <person name="Wang Y."/>
            <person name="Chen M."/>
            <person name="Xu Y."/>
            <person name="Jin H."/>
            <person name="Xiao X."/>
            <person name="Hu G."/>
            <person name="Bao F."/>
            <person name="Hu Y."/>
            <person name="Wan P."/>
            <person name="Li L."/>
            <person name="Deng X."/>
            <person name="Kuang T."/>
            <person name="Xiang C."/>
            <person name="Zhu J.K."/>
            <person name="Oliver M.J."/>
            <person name="He Y."/>
        </authorList>
    </citation>
    <scope>NUCLEOTIDE SEQUENCE [LARGE SCALE GENOMIC DNA]</scope>
    <source>
        <strain evidence="2">cv. XS01</strain>
    </source>
</reference>
<dbReference type="Proteomes" id="UP000250235">
    <property type="component" value="Unassembled WGS sequence"/>
</dbReference>
<keyword evidence="2" id="KW-1185">Reference proteome</keyword>
<organism evidence="1 2">
    <name type="scientific">Dorcoceras hygrometricum</name>
    <dbReference type="NCBI Taxonomy" id="472368"/>
    <lineage>
        <taxon>Eukaryota</taxon>
        <taxon>Viridiplantae</taxon>
        <taxon>Streptophyta</taxon>
        <taxon>Embryophyta</taxon>
        <taxon>Tracheophyta</taxon>
        <taxon>Spermatophyta</taxon>
        <taxon>Magnoliopsida</taxon>
        <taxon>eudicotyledons</taxon>
        <taxon>Gunneridae</taxon>
        <taxon>Pentapetalae</taxon>
        <taxon>asterids</taxon>
        <taxon>lamiids</taxon>
        <taxon>Lamiales</taxon>
        <taxon>Gesneriaceae</taxon>
        <taxon>Didymocarpoideae</taxon>
        <taxon>Trichosporeae</taxon>
        <taxon>Loxocarpinae</taxon>
        <taxon>Dorcoceras</taxon>
    </lineage>
</organism>
<accession>A0A2Z7D8F8</accession>
<evidence type="ECO:0000313" key="1">
    <source>
        <dbReference type="EMBL" id="KZV55350.1"/>
    </source>
</evidence>
<gene>
    <name evidence="1" type="ORF">F511_24667</name>
</gene>
<evidence type="ECO:0000313" key="2">
    <source>
        <dbReference type="Proteomes" id="UP000250235"/>
    </source>
</evidence>
<dbReference type="AlphaFoldDB" id="A0A2Z7D8F8"/>